<keyword evidence="2" id="KW-0812">Transmembrane</keyword>
<evidence type="ECO:0000256" key="2">
    <source>
        <dbReference type="SAM" id="Phobius"/>
    </source>
</evidence>
<accession>A0ABV7ZNP9</accession>
<evidence type="ECO:0008006" key="5">
    <source>
        <dbReference type="Google" id="ProtNLM"/>
    </source>
</evidence>
<reference evidence="4" key="1">
    <citation type="journal article" date="2019" name="Int. J. Syst. Evol. Microbiol.">
        <title>The Global Catalogue of Microorganisms (GCM) 10K type strain sequencing project: providing services to taxonomists for standard genome sequencing and annotation.</title>
        <authorList>
            <consortium name="The Broad Institute Genomics Platform"/>
            <consortium name="The Broad Institute Genome Sequencing Center for Infectious Disease"/>
            <person name="Wu L."/>
            <person name="Ma J."/>
        </authorList>
    </citation>
    <scope>NUCLEOTIDE SEQUENCE [LARGE SCALE GENOMIC DNA]</scope>
    <source>
        <strain evidence="4">CCUG 53252</strain>
    </source>
</reference>
<name>A0ABV7ZNP9_9CORY</name>
<evidence type="ECO:0000313" key="4">
    <source>
        <dbReference type="Proteomes" id="UP001595751"/>
    </source>
</evidence>
<dbReference type="Proteomes" id="UP001595751">
    <property type="component" value="Unassembled WGS sequence"/>
</dbReference>
<feature type="transmembrane region" description="Helical" evidence="2">
    <location>
        <begin position="79"/>
        <end position="112"/>
    </location>
</feature>
<keyword evidence="2" id="KW-0472">Membrane</keyword>
<feature type="transmembrane region" description="Helical" evidence="2">
    <location>
        <begin position="49"/>
        <end position="67"/>
    </location>
</feature>
<feature type="compositionally biased region" description="Low complexity" evidence="1">
    <location>
        <begin position="9"/>
        <end position="21"/>
    </location>
</feature>
<feature type="region of interest" description="Disordered" evidence="1">
    <location>
        <begin position="1"/>
        <end position="29"/>
    </location>
</feature>
<proteinExistence type="predicted"/>
<keyword evidence="4" id="KW-1185">Reference proteome</keyword>
<evidence type="ECO:0000256" key="1">
    <source>
        <dbReference type="SAM" id="MobiDB-lite"/>
    </source>
</evidence>
<sequence length="132" mass="13968">MSTWGGGSAAAPGGDAAMRGDGMPGPGGGRESLWRRAVREAKQAAGDRTTFRPIPLLVVALIVWAVIAWSKGMDAALPLLAAVIVLAYPVMLLIWGIVFVAVFGVSLVLLPVGDAVDAHFARRSRNRHVRRD</sequence>
<dbReference type="RefSeq" id="WP_290289609.1">
    <property type="nucleotide sequence ID" value="NZ_CP047211.1"/>
</dbReference>
<comment type="caution">
    <text evidence="3">The sequence shown here is derived from an EMBL/GenBank/DDBJ whole genome shotgun (WGS) entry which is preliminary data.</text>
</comment>
<evidence type="ECO:0000313" key="3">
    <source>
        <dbReference type="EMBL" id="MFC3850133.1"/>
    </source>
</evidence>
<dbReference type="EMBL" id="JBHRZN010000002">
    <property type="protein sequence ID" value="MFC3850133.1"/>
    <property type="molecule type" value="Genomic_DNA"/>
</dbReference>
<organism evidence="3 4">
    <name type="scientific">Corynebacterium hansenii</name>
    <dbReference type="NCBI Taxonomy" id="394964"/>
    <lineage>
        <taxon>Bacteria</taxon>
        <taxon>Bacillati</taxon>
        <taxon>Actinomycetota</taxon>
        <taxon>Actinomycetes</taxon>
        <taxon>Mycobacteriales</taxon>
        <taxon>Corynebacteriaceae</taxon>
        <taxon>Corynebacterium</taxon>
    </lineage>
</organism>
<protein>
    <recommendedName>
        <fullName evidence="5">AI-2E family transporter</fullName>
    </recommendedName>
</protein>
<keyword evidence="2" id="KW-1133">Transmembrane helix</keyword>
<gene>
    <name evidence="3" type="ORF">ACFORJ_08130</name>
</gene>